<feature type="domain" description="Protein kinase" evidence="8">
    <location>
        <begin position="77"/>
        <end position="346"/>
    </location>
</feature>
<dbReference type="Gene3D" id="1.25.40.10">
    <property type="entry name" value="Tetratricopeptide repeat domain"/>
    <property type="match status" value="1"/>
</dbReference>
<dbReference type="GO" id="GO:0004674">
    <property type="term" value="F:protein serine/threonine kinase activity"/>
    <property type="evidence" value="ECO:0007669"/>
    <property type="project" value="UniProtKB-EC"/>
</dbReference>
<sequence length="808" mass="88751">MAKRSKADARGSPSAVVTSRDRKTNAVNTAPDHESGTLEATVPEPIASLDVEVQAMFERVRVRLGMRAGGPEMVGRYELRDWIGRGGMGEVYRAYDTELEREVALKLIAPRPGSDSQVLRQRLRREAQLLAKLDHPNVVKVYDSGGHQGRAYLVMEFVRGATLRQLQAVGALSTPELLTVYIQAGRGLVAAHERGVVHRDFKPDNVFVGDDRHARVGDFGLAHVLGEVEAIAGSGGGGSTSSRLTQAGELLGTLGYMAPEQLRGEGSNARADQYAFCAALWEALTGDRPFAGASSRALIEAMQTEPRGGEEIDGRLRRALLVGLSARPEQRHASVAELLAAIEELLERPARRRRRRRRVAGGLIVSTGLVAVILGYRAKYPDCPLADEVATLAASTDWDAVASRTSRRTADRLQSRLTSMRADAARSCVIGDEASRQHVNSLLGSLRTLLDAAADEPTPQWAERVAMFELDFVSKATVPMSDSGYKRLLDEVKPLDDAWRVDELIAKCEEIERVSWESPADRAAFLLICGRARSVKGDWSLAMANYRQARLNAESIADRQRRLRANLEAARTVIMRQQEYERGEELLAQARDLLSALKVGVYDPRRAEYDEIAGVLARAQDRPDEALTLTRRAVRRQLLVGTNNQRVPALTNLANLRGARAEPVRAELAFRLALYLGPNDPEAAYNLARFLSNEDHDLDEARALLETVLASDEHDLRLIATTCLLGLQNESDDRAAVAGEVAKLIALLRDPQIPRTPEHEVESWMTVALTLASLGDDGPEFRAARDRVPLDYRPQLDAAIAAMIEAPK</sequence>
<dbReference type="SUPFAM" id="SSF48452">
    <property type="entry name" value="TPR-like"/>
    <property type="match status" value="1"/>
</dbReference>
<keyword evidence="4 5" id="KW-0067">ATP-binding</keyword>
<dbReference type="PROSITE" id="PS00108">
    <property type="entry name" value="PROTEIN_KINASE_ST"/>
    <property type="match status" value="1"/>
</dbReference>
<dbReference type="OrthoDB" id="5497410at2"/>
<dbReference type="GO" id="GO:0005524">
    <property type="term" value="F:ATP binding"/>
    <property type="evidence" value="ECO:0007669"/>
    <property type="project" value="UniProtKB-UniRule"/>
</dbReference>
<feature type="transmembrane region" description="Helical" evidence="7">
    <location>
        <begin position="359"/>
        <end position="376"/>
    </location>
</feature>
<reference evidence="9 10" key="1">
    <citation type="submission" date="2018-03" db="EMBL/GenBank/DDBJ databases">
        <title>Draft Genome Sequences of the Obligatory Marine Myxobacteria Enhygromyxa salina SWB007.</title>
        <authorList>
            <person name="Poehlein A."/>
            <person name="Moghaddam J.A."/>
            <person name="Harms H."/>
            <person name="Alanjari M."/>
            <person name="Koenig G.M."/>
            <person name="Daniel R."/>
            <person name="Schaeberle T.F."/>
        </authorList>
    </citation>
    <scope>NUCLEOTIDE SEQUENCE [LARGE SCALE GENOMIC DNA]</scope>
    <source>
        <strain evidence="9 10">SWB007</strain>
    </source>
</reference>
<dbReference type="Gene3D" id="1.10.510.10">
    <property type="entry name" value="Transferase(Phosphotransferase) domain 1"/>
    <property type="match status" value="1"/>
</dbReference>
<evidence type="ECO:0000256" key="6">
    <source>
        <dbReference type="SAM" id="MobiDB-lite"/>
    </source>
</evidence>
<accession>A0A2S9XN62</accession>
<gene>
    <name evidence="9" type="primary">prkC_39</name>
    <name evidence="9" type="ORF">ENSA7_78460</name>
</gene>
<dbReference type="AlphaFoldDB" id="A0A2S9XN62"/>
<evidence type="ECO:0000256" key="3">
    <source>
        <dbReference type="ARBA" id="ARBA00022777"/>
    </source>
</evidence>
<organism evidence="9 10">
    <name type="scientific">Enhygromyxa salina</name>
    <dbReference type="NCBI Taxonomy" id="215803"/>
    <lineage>
        <taxon>Bacteria</taxon>
        <taxon>Pseudomonadati</taxon>
        <taxon>Myxococcota</taxon>
        <taxon>Polyangia</taxon>
        <taxon>Nannocystales</taxon>
        <taxon>Nannocystaceae</taxon>
        <taxon>Enhygromyxa</taxon>
    </lineage>
</organism>
<keyword evidence="1 9" id="KW-0808">Transferase</keyword>
<dbReference type="InterPro" id="IPR011990">
    <property type="entry name" value="TPR-like_helical_dom_sf"/>
</dbReference>
<keyword evidence="7" id="KW-1133">Transmembrane helix</keyword>
<evidence type="ECO:0000256" key="5">
    <source>
        <dbReference type="PROSITE-ProRule" id="PRU10141"/>
    </source>
</evidence>
<protein>
    <submittedName>
        <fullName evidence="9">Serine/threonine-protein kinase PrkC</fullName>
        <ecNumber evidence="9">2.7.11.1</ecNumber>
    </submittedName>
</protein>
<evidence type="ECO:0000256" key="7">
    <source>
        <dbReference type="SAM" id="Phobius"/>
    </source>
</evidence>
<dbReference type="InterPro" id="IPR017441">
    <property type="entry name" value="Protein_kinase_ATP_BS"/>
</dbReference>
<evidence type="ECO:0000256" key="1">
    <source>
        <dbReference type="ARBA" id="ARBA00022679"/>
    </source>
</evidence>
<keyword evidence="2 5" id="KW-0547">Nucleotide-binding</keyword>
<feature type="binding site" evidence="5">
    <location>
        <position position="106"/>
    </location>
    <ligand>
        <name>ATP</name>
        <dbReference type="ChEBI" id="CHEBI:30616"/>
    </ligand>
</feature>
<keyword evidence="7" id="KW-0472">Membrane</keyword>
<name>A0A2S9XN62_9BACT</name>
<evidence type="ECO:0000256" key="2">
    <source>
        <dbReference type="ARBA" id="ARBA00022741"/>
    </source>
</evidence>
<dbReference type="InterPro" id="IPR011009">
    <property type="entry name" value="Kinase-like_dom_sf"/>
</dbReference>
<dbReference type="Proteomes" id="UP000238823">
    <property type="component" value="Unassembled WGS sequence"/>
</dbReference>
<dbReference type="PANTHER" id="PTHR43289:SF6">
    <property type="entry name" value="SERINE_THREONINE-PROTEIN KINASE NEKL-3"/>
    <property type="match status" value="1"/>
</dbReference>
<dbReference type="PANTHER" id="PTHR43289">
    <property type="entry name" value="MITOGEN-ACTIVATED PROTEIN KINASE KINASE KINASE 20-RELATED"/>
    <property type="match status" value="1"/>
</dbReference>
<proteinExistence type="predicted"/>
<dbReference type="EMBL" id="PVNL01000142">
    <property type="protein sequence ID" value="PRP94309.1"/>
    <property type="molecule type" value="Genomic_DNA"/>
</dbReference>
<dbReference type="InterPro" id="IPR000719">
    <property type="entry name" value="Prot_kinase_dom"/>
</dbReference>
<dbReference type="CDD" id="cd14014">
    <property type="entry name" value="STKc_PknB_like"/>
    <property type="match status" value="1"/>
</dbReference>
<keyword evidence="7" id="KW-0812">Transmembrane</keyword>
<dbReference type="PROSITE" id="PS50011">
    <property type="entry name" value="PROTEIN_KINASE_DOM"/>
    <property type="match status" value="1"/>
</dbReference>
<dbReference type="Pfam" id="PF00069">
    <property type="entry name" value="Pkinase"/>
    <property type="match status" value="1"/>
</dbReference>
<feature type="region of interest" description="Disordered" evidence="6">
    <location>
        <begin position="1"/>
        <end position="42"/>
    </location>
</feature>
<dbReference type="SUPFAM" id="SSF56112">
    <property type="entry name" value="Protein kinase-like (PK-like)"/>
    <property type="match status" value="1"/>
</dbReference>
<evidence type="ECO:0000313" key="10">
    <source>
        <dbReference type="Proteomes" id="UP000238823"/>
    </source>
</evidence>
<dbReference type="EC" id="2.7.11.1" evidence="9"/>
<dbReference type="InterPro" id="IPR008271">
    <property type="entry name" value="Ser/Thr_kinase_AS"/>
</dbReference>
<evidence type="ECO:0000313" key="9">
    <source>
        <dbReference type="EMBL" id="PRP94309.1"/>
    </source>
</evidence>
<evidence type="ECO:0000259" key="8">
    <source>
        <dbReference type="PROSITE" id="PS50011"/>
    </source>
</evidence>
<dbReference type="PROSITE" id="PS00107">
    <property type="entry name" value="PROTEIN_KINASE_ATP"/>
    <property type="match status" value="1"/>
</dbReference>
<evidence type="ECO:0000256" key="4">
    <source>
        <dbReference type="ARBA" id="ARBA00022840"/>
    </source>
</evidence>
<dbReference type="Gene3D" id="3.30.200.20">
    <property type="entry name" value="Phosphorylase Kinase, domain 1"/>
    <property type="match status" value="1"/>
</dbReference>
<comment type="caution">
    <text evidence="9">The sequence shown here is derived from an EMBL/GenBank/DDBJ whole genome shotgun (WGS) entry which is preliminary data.</text>
</comment>
<keyword evidence="3 9" id="KW-0418">Kinase</keyword>